<comment type="caution">
    <text evidence="2">The sequence shown here is derived from an EMBL/GenBank/DDBJ whole genome shotgun (WGS) entry which is preliminary data.</text>
</comment>
<evidence type="ECO:0000313" key="3">
    <source>
        <dbReference type="Proteomes" id="UP000295565"/>
    </source>
</evidence>
<organism evidence="2 3">
    <name type="scientific">Celerinatantimonas diazotrophica</name>
    <dbReference type="NCBI Taxonomy" id="412034"/>
    <lineage>
        <taxon>Bacteria</taxon>
        <taxon>Pseudomonadati</taxon>
        <taxon>Pseudomonadota</taxon>
        <taxon>Gammaproteobacteria</taxon>
        <taxon>Celerinatantimonadaceae</taxon>
        <taxon>Celerinatantimonas</taxon>
    </lineage>
</organism>
<keyword evidence="3" id="KW-1185">Reference proteome</keyword>
<evidence type="ECO:0000259" key="1">
    <source>
        <dbReference type="Pfam" id="PF01590"/>
    </source>
</evidence>
<dbReference type="Proteomes" id="UP000295565">
    <property type="component" value="Unassembled WGS sequence"/>
</dbReference>
<dbReference type="Pfam" id="PF01590">
    <property type="entry name" value="GAF"/>
    <property type="match status" value="1"/>
</dbReference>
<protein>
    <submittedName>
        <fullName evidence="2">GAF domain-containing protein</fullName>
    </submittedName>
</protein>
<feature type="domain" description="GAF" evidence="1">
    <location>
        <begin position="12"/>
        <end position="130"/>
    </location>
</feature>
<reference evidence="2 3" key="1">
    <citation type="submission" date="2019-03" db="EMBL/GenBank/DDBJ databases">
        <title>Genomic Encyclopedia of Type Strains, Phase IV (KMG-IV): sequencing the most valuable type-strain genomes for metagenomic binning, comparative biology and taxonomic classification.</title>
        <authorList>
            <person name="Goeker M."/>
        </authorList>
    </citation>
    <scope>NUCLEOTIDE SEQUENCE [LARGE SCALE GENOMIC DNA]</scope>
    <source>
        <strain evidence="2 3">DSM 18577</strain>
    </source>
</reference>
<dbReference type="InterPro" id="IPR029016">
    <property type="entry name" value="GAF-like_dom_sf"/>
</dbReference>
<proteinExistence type="predicted"/>
<dbReference type="Gene3D" id="3.30.450.40">
    <property type="match status" value="1"/>
</dbReference>
<dbReference type="AlphaFoldDB" id="A0A4V2PRM8"/>
<sequence>MMDWNNWLNDGCQALGMQSGIVTVCCGRHLTVVHHADRCDLVVSGDSYDRSNTFCNQVMVERNCVTYNAPAGFREQFRLGNIEIATSIQAYIGFPLIVRDAVFGTLSFSSTERKSEGFSAHDLFLVEMMAGDYVHYNLSPDQADL</sequence>
<dbReference type="SUPFAM" id="SSF55781">
    <property type="entry name" value="GAF domain-like"/>
    <property type="match status" value="1"/>
</dbReference>
<dbReference type="EMBL" id="SMGD01000011">
    <property type="protein sequence ID" value="TCK58531.1"/>
    <property type="molecule type" value="Genomic_DNA"/>
</dbReference>
<dbReference type="InterPro" id="IPR003018">
    <property type="entry name" value="GAF"/>
</dbReference>
<accession>A0A4V2PRM8</accession>
<gene>
    <name evidence="2" type="ORF">EV690_0658</name>
</gene>
<evidence type="ECO:0000313" key="2">
    <source>
        <dbReference type="EMBL" id="TCK58531.1"/>
    </source>
</evidence>
<dbReference type="RefSeq" id="WP_165872645.1">
    <property type="nucleotide sequence ID" value="NZ_OU594967.1"/>
</dbReference>
<name>A0A4V2PRM8_9GAMM</name>